<evidence type="ECO:0000256" key="2">
    <source>
        <dbReference type="ARBA" id="ARBA00023136"/>
    </source>
</evidence>
<keyword evidence="4" id="KW-1133">Transmembrane helix</keyword>
<evidence type="ECO:0000313" key="5">
    <source>
        <dbReference type="EMBL" id="MCQ4121261.1"/>
    </source>
</evidence>
<feature type="compositionally biased region" description="Low complexity" evidence="3">
    <location>
        <begin position="63"/>
        <end position="80"/>
    </location>
</feature>
<dbReference type="EMBL" id="JANFQF010000017">
    <property type="protein sequence ID" value="MCQ4121261.1"/>
    <property type="molecule type" value="Genomic_DNA"/>
</dbReference>
<dbReference type="PANTHER" id="PTHR37042:SF4">
    <property type="entry name" value="OUTER MEMBRANE PROTEIN RV1973"/>
    <property type="match status" value="1"/>
</dbReference>
<feature type="region of interest" description="Disordered" evidence="3">
    <location>
        <begin position="1"/>
        <end position="163"/>
    </location>
</feature>
<keyword evidence="4" id="KW-0812">Transmembrane</keyword>
<feature type="compositionally biased region" description="Low complexity" evidence="3">
    <location>
        <begin position="91"/>
        <end position="142"/>
    </location>
</feature>
<sequence length="329" mass="33873">MPPKRRNNVPDSAAKGRRPRVAGTRNRANDPTSRVTPQPSPTVNLPKKSSTPPGTESTPEKPAAGQDDTAATAAVDTPEAADTKAADTKATETATTDTDTATPADSGKPVSMAKSAPASAKKTVPGAKTASTAKASAAGKAKVPNLQPRISTQSAQKATPESGSSRITWKLVGILGAVAAVLGIFAVVAAFEPGGQVTNTAWVDESGTAEVTKAGTEAIESLYTYNYETIDQDFEKARGYLNEAKRAEFDQTAATTKDAAIQTKTATEASVTDIGVTFLESDRAELLAHMNVSATGDAVAQGSAATPLSVKLEKVDGKWVLSDISDSEG</sequence>
<feature type="transmembrane region" description="Helical" evidence="4">
    <location>
        <begin position="171"/>
        <end position="191"/>
    </location>
</feature>
<feature type="compositionally biased region" description="Polar residues" evidence="3">
    <location>
        <begin position="148"/>
        <end position="163"/>
    </location>
</feature>
<organism evidence="5 6">
    <name type="scientific">Rhodococcus tibetensis</name>
    <dbReference type="NCBI Taxonomy" id="2965064"/>
    <lineage>
        <taxon>Bacteria</taxon>
        <taxon>Bacillati</taxon>
        <taxon>Actinomycetota</taxon>
        <taxon>Actinomycetes</taxon>
        <taxon>Mycobacteriales</taxon>
        <taxon>Nocardiaceae</taxon>
        <taxon>Rhodococcus</taxon>
    </lineage>
</organism>
<feature type="compositionally biased region" description="Polar residues" evidence="3">
    <location>
        <begin position="29"/>
        <end position="57"/>
    </location>
</feature>
<evidence type="ECO:0000256" key="1">
    <source>
        <dbReference type="ARBA" id="ARBA00004370"/>
    </source>
</evidence>
<reference evidence="5 6" key="1">
    <citation type="submission" date="2022-07" db="EMBL/GenBank/DDBJ databases">
        <title>Degradation activity of malathion, p-nitrophenol and potential low-temperature adaptation strategy of Rhodococcus sp. FXJ9.536.</title>
        <authorList>
            <person name="Huang J."/>
            <person name="Huang Y."/>
        </authorList>
    </citation>
    <scope>NUCLEOTIDE SEQUENCE [LARGE SCALE GENOMIC DNA]</scope>
    <source>
        <strain evidence="5 6">FXJ9.536</strain>
    </source>
</reference>
<protein>
    <recommendedName>
        <fullName evidence="7">Mce-associated membrane protein</fullName>
    </recommendedName>
</protein>
<dbReference type="Proteomes" id="UP001524501">
    <property type="component" value="Unassembled WGS sequence"/>
</dbReference>
<keyword evidence="2 4" id="KW-0472">Membrane</keyword>
<evidence type="ECO:0000256" key="3">
    <source>
        <dbReference type="SAM" id="MobiDB-lite"/>
    </source>
</evidence>
<keyword evidence="6" id="KW-1185">Reference proteome</keyword>
<evidence type="ECO:0000313" key="6">
    <source>
        <dbReference type="Proteomes" id="UP001524501"/>
    </source>
</evidence>
<dbReference type="PANTHER" id="PTHR37042">
    <property type="entry name" value="OUTER MEMBRANE PROTEIN RV1973"/>
    <property type="match status" value="1"/>
</dbReference>
<gene>
    <name evidence="5" type="ORF">NOF53_19170</name>
</gene>
<proteinExistence type="predicted"/>
<feature type="compositionally biased region" description="Basic and acidic residues" evidence="3">
    <location>
        <begin position="81"/>
        <end position="90"/>
    </location>
</feature>
<comment type="subcellular location">
    <subcellularLocation>
        <location evidence="1">Membrane</location>
    </subcellularLocation>
</comment>
<evidence type="ECO:0008006" key="7">
    <source>
        <dbReference type="Google" id="ProtNLM"/>
    </source>
</evidence>
<dbReference type="RefSeq" id="WP_255971611.1">
    <property type="nucleotide sequence ID" value="NZ_JANFQF010000017.1"/>
</dbReference>
<evidence type="ECO:0000256" key="4">
    <source>
        <dbReference type="SAM" id="Phobius"/>
    </source>
</evidence>
<accession>A0ABT1QG40</accession>
<name>A0ABT1QG40_9NOCA</name>
<comment type="caution">
    <text evidence="5">The sequence shown here is derived from an EMBL/GenBank/DDBJ whole genome shotgun (WGS) entry which is preliminary data.</text>
</comment>